<evidence type="ECO:0000313" key="9">
    <source>
        <dbReference type="EMBL" id="MEN2744627.1"/>
    </source>
</evidence>
<comment type="caution">
    <text evidence="9">The sequence shown here is derived from an EMBL/GenBank/DDBJ whole genome shotgun (WGS) entry which is preliminary data.</text>
</comment>
<reference evidence="9 10" key="1">
    <citation type="submission" date="2024-05" db="EMBL/GenBank/DDBJ databases">
        <title>Sinomonas sp. nov., isolated from a waste landfill.</title>
        <authorList>
            <person name="Zhao Y."/>
        </authorList>
    </citation>
    <scope>NUCLEOTIDE SEQUENCE [LARGE SCALE GENOMIC DNA]</scope>
    <source>
        <strain evidence="9 10">CCTCC AB2014300</strain>
    </source>
</reference>
<evidence type="ECO:0000256" key="1">
    <source>
        <dbReference type="ARBA" id="ARBA00001964"/>
    </source>
</evidence>
<evidence type="ECO:0000256" key="7">
    <source>
        <dbReference type="RuleBase" id="RU361139"/>
    </source>
</evidence>
<comment type="function">
    <text evidence="7">The pyruvate dehydrogenase complex catalyzes the overall conversion of pyruvate to acetyl-CoA and CO(2).</text>
</comment>
<keyword evidence="5 7" id="KW-0786">Thiamine pyrophosphate</keyword>
<dbReference type="Pfam" id="PF00676">
    <property type="entry name" value="E1_dh"/>
    <property type="match status" value="1"/>
</dbReference>
<gene>
    <name evidence="7 9" type="primary">pdhA</name>
    <name evidence="9" type="ORF">ABCQ75_08730</name>
</gene>
<evidence type="ECO:0000256" key="2">
    <source>
        <dbReference type="ARBA" id="ARBA00012281"/>
    </source>
</evidence>
<sequence>MTSPRPDARLAAGPGAAQSLLRAMLRVRRFEEACIRLYTEQKIRGFLHVSIGEEAVIAGAMSALGPDDAVVATYREHGHALLRGVSPRRLMAEMYGRAEGCSRGRGGSMHLFDAATRFYGGNAIVAGGLPLAVGLALSDALQRRDRVTACFFGEGAMAEGEFHESMNLAALWRLPVLFCCENNLYAMGTALARSESQTDLALKAAAYGVPAWEVDGMDALAVADAAHRAAESVRAGGGPYFLELRTYRFRAHSMFDPERYRERSEVAAWIQRDPIPRLHGELGDAGLLTDEAWEGLGREVDDEVEDAIAFAEGGSLEPVEDLTRFVYSEGGGDEDHLP</sequence>
<dbReference type="InterPro" id="IPR001017">
    <property type="entry name" value="DH_E1"/>
</dbReference>
<dbReference type="NCBIfam" id="TIGR03182">
    <property type="entry name" value="PDH_E1_alph_y"/>
    <property type="match status" value="1"/>
</dbReference>
<dbReference type="Gene3D" id="3.40.50.970">
    <property type="match status" value="1"/>
</dbReference>
<organism evidence="9 10">
    <name type="scientific">Sinomonas halotolerans</name>
    <dbReference type="NCBI Taxonomy" id="1644133"/>
    <lineage>
        <taxon>Bacteria</taxon>
        <taxon>Bacillati</taxon>
        <taxon>Actinomycetota</taxon>
        <taxon>Actinomycetes</taxon>
        <taxon>Micrococcales</taxon>
        <taxon>Micrococcaceae</taxon>
        <taxon>Sinomonas</taxon>
    </lineage>
</organism>
<dbReference type="EMBL" id="JBDFRB010000006">
    <property type="protein sequence ID" value="MEN2744627.1"/>
    <property type="molecule type" value="Genomic_DNA"/>
</dbReference>
<comment type="cofactor">
    <cofactor evidence="1 7">
        <name>thiamine diphosphate</name>
        <dbReference type="ChEBI" id="CHEBI:58937"/>
    </cofactor>
</comment>
<evidence type="ECO:0000256" key="3">
    <source>
        <dbReference type="ARBA" id="ARBA00014159"/>
    </source>
</evidence>
<keyword evidence="10" id="KW-1185">Reference proteome</keyword>
<evidence type="ECO:0000313" key="10">
    <source>
        <dbReference type="Proteomes" id="UP001422074"/>
    </source>
</evidence>
<name>A0ABU9WZJ8_9MICC</name>
<comment type="subunit">
    <text evidence="7">Heterodimer of an alpha and a beta chain.</text>
</comment>
<proteinExistence type="predicted"/>
<dbReference type="InterPro" id="IPR017597">
    <property type="entry name" value="Pyrv_DH_E1_asu_subgrp-y"/>
</dbReference>
<accession>A0ABU9WZJ8</accession>
<dbReference type="InterPro" id="IPR029061">
    <property type="entry name" value="THDP-binding"/>
</dbReference>
<keyword evidence="6 7" id="KW-0670">Pyruvate</keyword>
<dbReference type="EC" id="1.2.4.1" evidence="2 7"/>
<dbReference type="RefSeq" id="WP_345884786.1">
    <property type="nucleotide sequence ID" value="NZ_JBDFRB010000006.1"/>
</dbReference>
<keyword evidence="4 7" id="KW-0560">Oxidoreductase</keyword>
<protein>
    <recommendedName>
        <fullName evidence="3 7">Pyruvate dehydrogenase E1 component subunit alpha</fullName>
        <ecNumber evidence="2 7">1.2.4.1</ecNumber>
    </recommendedName>
</protein>
<dbReference type="PANTHER" id="PTHR11516">
    <property type="entry name" value="PYRUVATE DEHYDROGENASE E1 COMPONENT, ALPHA SUBUNIT BACTERIAL AND ORGANELLAR"/>
    <property type="match status" value="1"/>
</dbReference>
<dbReference type="InterPro" id="IPR050642">
    <property type="entry name" value="PDH_E1_Alpha_Subunit"/>
</dbReference>
<evidence type="ECO:0000256" key="4">
    <source>
        <dbReference type="ARBA" id="ARBA00023002"/>
    </source>
</evidence>
<dbReference type="GO" id="GO:0004739">
    <property type="term" value="F:pyruvate dehydrogenase (acetyl-transferring) activity"/>
    <property type="evidence" value="ECO:0007669"/>
    <property type="project" value="UniProtKB-EC"/>
</dbReference>
<evidence type="ECO:0000259" key="8">
    <source>
        <dbReference type="Pfam" id="PF00676"/>
    </source>
</evidence>
<dbReference type="Proteomes" id="UP001422074">
    <property type="component" value="Unassembled WGS sequence"/>
</dbReference>
<comment type="catalytic activity">
    <reaction evidence="7">
        <text>N(6)-[(R)-lipoyl]-L-lysyl-[protein] + pyruvate + H(+) = N(6)-[(R)-S(8)-acetyldihydrolipoyl]-L-lysyl-[protein] + CO2</text>
        <dbReference type="Rhea" id="RHEA:19189"/>
        <dbReference type="Rhea" id="RHEA-COMP:10474"/>
        <dbReference type="Rhea" id="RHEA-COMP:10478"/>
        <dbReference type="ChEBI" id="CHEBI:15361"/>
        <dbReference type="ChEBI" id="CHEBI:15378"/>
        <dbReference type="ChEBI" id="CHEBI:16526"/>
        <dbReference type="ChEBI" id="CHEBI:83099"/>
        <dbReference type="ChEBI" id="CHEBI:83111"/>
        <dbReference type="EC" id="1.2.4.1"/>
    </reaction>
</comment>
<evidence type="ECO:0000256" key="5">
    <source>
        <dbReference type="ARBA" id="ARBA00023052"/>
    </source>
</evidence>
<evidence type="ECO:0000256" key="6">
    <source>
        <dbReference type="ARBA" id="ARBA00023317"/>
    </source>
</evidence>
<dbReference type="SUPFAM" id="SSF52518">
    <property type="entry name" value="Thiamin diphosphate-binding fold (THDP-binding)"/>
    <property type="match status" value="1"/>
</dbReference>
<feature type="domain" description="Dehydrogenase E1 component" evidence="8">
    <location>
        <begin position="23"/>
        <end position="312"/>
    </location>
</feature>
<dbReference type="CDD" id="cd02000">
    <property type="entry name" value="TPP_E1_PDC_ADC_BCADC"/>
    <property type="match status" value="1"/>
</dbReference>
<dbReference type="PANTHER" id="PTHR11516:SF60">
    <property type="entry name" value="PYRUVATE DEHYDROGENASE E1 COMPONENT SUBUNIT ALPHA"/>
    <property type="match status" value="1"/>
</dbReference>